<proteinExistence type="predicted"/>
<comment type="caution">
    <text evidence="12">The sequence shown here is derived from an EMBL/GenBank/DDBJ whole genome shotgun (WGS) entry which is preliminary data.</text>
</comment>
<gene>
    <name evidence="12" type="ORF">fugu_001311</name>
</gene>
<dbReference type="PANTHER" id="PTHR46105:SF5">
    <property type="entry name" value="ZINC FINGER AND BTB DOMAIN-CONTAINING PROTEIN 44 ISOFORM X1"/>
    <property type="match status" value="1"/>
</dbReference>
<evidence type="ECO:0000256" key="10">
    <source>
        <dbReference type="SAM" id="MobiDB-lite"/>
    </source>
</evidence>
<feature type="compositionally biased region" description="Basic and acidic residues" evidence="10">
    <location>
        <begin position="571"/>
        <end position="583"/>
    </location>
</feature>
<evidence type="ECO:0000256" key="2">
    <source>
        <dbReference type="ARBA" id="ARBA00022723"/>
    </source>
</evidence>
<comment type="subcellular location">
    <subcellularLocation>
        <location evidence="1">Nucleus</location>
    </subcellularLocation>
</comment>
<dbReference type="InterPro" id="IPR011333">
    <property type="entry name" value="SKP1/BTB/POZ_sf"/>
</dbReference>
<dbReference type="PANTHER" id="PTHR46105">
    <property type="entry name" value="AGAP004733-PA"/>
    <property type="match status" value="1"/>
</dbReference>
<dbReference type="InterPro" id="IPR050457">
    <property type="entry name" value="ZnFinger_BTB_dom_contain"/>
</dbReference>
<evidence type="ECO:0000256" key="6">
    <source>
        <dbReference type="ARBA" id="ARBA00023015"/>
    </source>
</evidence>
<evidence type="ECO:0000256" key="1">
    <source>
        <dbReference type="ARBA" id="ARBA00004123"/>
    </source>
</evidence>
<feature type="compositionally biased region" description="Polar residues" evidence="10">
    <location>
        <begin position="330"/>
        <end position="342"/>
    </location>
</feature>
<feature type="region of interest" description="Disordered" evidence="10">
    <location>
        <begin position="312"/>
        <end position="342"/>
    </location>
</feature>
<evidence type="ECO:0000256" key="8">
    <source>
        <dbReference type="ARBA" id="ARBA00023163"/>
    </source>
</evidence>
<dbReference type="Gene3D" id="3.30.710.10">
    <property type="entry name" value="Potassium Channel Kv1.1, Chain A"/>
    <property type="match status" value="1"/>
</dbReference>
<keyword evidence="7" id="KW-0238">DNA-binding</keyword>
<dbReference type="PROSITE" id="PS50097">
    <property type="entry name" value="BTB"/>
    <property type="match status" value="1"/>
</dbReference>
<dbReference type="SUPFAM" id="SSF54695">
    <property type="entry name" value="POZ domain"/>
    <property type="match status" value="1"/>
</dbReference>
<keyword evidence="13" id="KW-1185">Reference proteome</keyword>
<keyword evidence="3" id="KW-0677">Repeat</keyword>
<keyword evidence="6" id="KW-0805">Transcription regulation</keyword>
<dbReference type="GO" id="GO:0005634">
    <property type="term" value="C:nucleus"/>
    <property type="evidence" value="ECO:0007669"/>
    <property type="project" value="UniProtKB-SubCell"/>
</dbReference>
<sequence>MAGDGSHAAYPDTEAFCPSEPWSDEVGGGDGETEKVGDSEGCGHFNPWPPRFEVRDGLLYRKKLERGFIRYREVLDEDRRHEAIGTIHRHQRPHQHHLSLEETYKCVAESYWWEGMYFQIRDFVLGCPECQSRHTKKKVGAKECVSKTMTSHSAEMLSKLRTQREAGLFCDITLRTNGRPFPAHRAVLAAVSDHFQEIFTEMDPNMKQDIDLTGFSEDSLRSLLDFSYSSTLCVRQEDLPEVMAMARHLGMWPALEACSALMNEQEQQLHRRRCFTSACAGACHECHHQQRNNRRKRVWGLEDNVDNSFSLAADTSDGSVEGSPRRTLRRTPNPQDYNGLTLTPSHRMKLMDFKSPSSKKVSAPQHAVATPKSQKFSPISPPNTRLLRSTPGAAKEVRRLIPALESPRQKKKPLSVSQLICSPVKVKQEAVDVGEDEQDYERAQEKYRLMNVLGLQRTALLPRPEDLIGWRQKKRLRKLKANNYSLTKRRKPQPASAGRPFGSVTLSLPLCNPVNTCLLKKSGKNNPAGAVGVQQMKKRPKTVPRLVPPSDRSMRSKGAVPDIFLPSFSGRELRRSVRMRDRSPFPVQQPVRHHSNKQ</sequence>
<keyword evidence="4" id="KW-0863">Zinc-finger</keyword>
<name>A0A4Z2CJ85_9TELE</name>
<feature type="region of interest" description="Disordered" evidence="10">
    <location>
        <begin position="1"/>
        <end position="40"/>
    </location>
</feature>
<keyword evidence="9" id="KW-0539">Nucleus</keyword>
<protein>
    <recommendedName>
        <fullName evidence="11">BTB domain-containing protein</fullName>
    </recommendedName>
</protein>
<dbReference type="GO" id="GO:0000981">
    <property type="term" value="F:DNA-binding transcription factor activity, RNA polymerase II-specific"/>
    <property type="evidence" value="ECO:0007669"/>
    <property type="project" value="TreeGrafter"/>
</dbReference>
<reference evidence="12 13" key="1">
    <citation type="submission" date="2019-04" db="EMBL/GenBank/DDBJ databases">
        <title>The sequence and de novo assembly of Takifugu bimaculatus genome using PacBio and Hi-C technologies.</title>
        <authorList>
            <person name="Xu P."/>
            <person name="Liu B."/>
            <person name="Zhou Z."/>
        </authorList>
    </citation>
    <scope>NUCLEOTIDE SEQUENCE [LARGE SCALE GENOMIC DNA]</scope>
    <source>
        <strain evidence="12">TB-2018</strain>
        <tissue evidence="12">Muscle</tissue>
    </source>
</reference>
<accession>A0A4Z2CJ85</accession>
<dbReference type="Gene3D" id="1.10.340.70">
    <property type="match status" value="1"/>
</dbReference>
<dbReference type="AlphaFoldDB" id="A0A4Z2CJ85"/>
<keyword evidence="2" id="KW-0479">Metal-binding</keyword>
<dbReference type="InterPro" id="IPR000210">
    <property type="entry name" value="BTB/POZ_dom"/>
</dbReference>
<evidence type="ECO:0000313" key="13">
    <source>
        <dbReference type="Proteomes" id="UP000516260"/>
    </source>
</evidence>
<dbReference type="SMART" id="SM00225">
    <property type="entry name" value="BTB"/>
    <property type="match status" value="1"/>
</dbReference>
<feature type="compositionally biased region" description="Polar residues" evidence="10">
    <location>
        <begin position="371"/>
        <end position="387"/>
    </location>
</feature>
<evidence type="ECO:0000256" key="3">
    <source>
        <dbReference type="ARBA" id="ARBA00022737"/>
    </source>
</evidence>
<evidence type="ECO:0000256" key="4">
    <source>
        <dbReference type="ARBA" id="ARBA00022771"/>
    </source>
</evidence>
<evidence type="ECO:0000313" key="12">
    <source>
        <dbReference type="EMBL" id="TNN04282.1"/>
    </source>
</evidence>
<evidence type="ECO:0000256" key="9">
    <source>
        <dbReference type="ARBA" id="ARBA00023242"/>
    </source>
</evidence>
<evidence type="ECO:0000256" key="7">
    <source>
        <dbReference type="ARBA" id="ARBA00023125"/>
    </source>
</evidence>
<evidence type="ECO:0000259" key="11">
    <source>
        <dbReference type="PROSITE" id="PS50097"/>
    </source>
</evidence>
<dbReference type="EMBL" id="SWLE01000001">
    <property type="protein sequence ID" value="TNN04282.1"/>
    <property type="molecule type" value="Genomic_DNA"/>
</dbReference>
<feature type="region of interest" description="Disordered" evidence="10">
    <location>
        <begin position="528"/>
        <end position="598"/>
    </location>
</feature>
<dbReference type="Proteomes" id="UP000516260">
    <property type="component" value="Chromosome 1"/>
</dbReference>
<dbReference type="GO" id="GO:0008270">
    <property type="term" value="F:zinc ion binding"/>
    <property type="evidence" value="ECO:0007669"/>
    <property type="project" value="UniProtKB-KW"/>
</dbReference>
<dbReference type="GO" id="GO:0000978">
    <property type="term" value="F:RNA polymerase II cis-regulatory region sequence-specific DNA binding"/>
    <property type="evidence" value="ECO:0007669"/>
    <property type="project" value="TreeGrafter"/>
</dbReference>
<organism evidence="12 13">
    <name type="scientific">Takifugu bimaculatus</name>
    <dbReference type="NCBI Taxonomy" id="433685"/>
    <lineage>
        <taxon>Eukaryota</taxon>
        <taxon>Metazoa</taxon>
        <taxon>Chordata</taxon>
        <taxon>Craniata</taxon>
        <taxon>Vertebrata</taxon>
        <taxon>Euteleostomi</taxon>
        <taxon>Actinopterygii</taxon>
        <taxon>Neopterygii</taxon>
        <taxon>Teleostei</taxon>
        <taxon>Neoteleostei</taxon>
        <taxon>Acanthomorphata</taxon>
        <taxon>Eupercaria</taxon>
        <taxon>Tetraodontiformes</taxon>
        <taxon>Tetradontoidea</taxon>
        <taxon>Tetraodontidae</taxon>
        <taxon>Takifugu</taxon>
    </lineage>
</organism>
<dbReference type="InterPro" id="IPR041588">
    <property type="entry name" value="Integrase_H2C2"/>
</dbReference>
<dbReference type="Pfam" id="PF17921">
    <property type="entry name" value="Integrase_H2C2"/>
    <property type="match status" value="1"/>
</dbReference>
<feature type="domain" description="BTB" evidence="11">
    <location>
        <begin position="170"/>
        <end position="236"/>
    </location>
</feature>
<keyword evidence="8" id="KW-0804">Transcription</keyword>
<keyword evidence="5" id="KW-0862">Zinc</keyword>
<feature type="region of interest" description="Disordered" evidence="10">
    <location>
        <begin position="357"/>
        <end position="388"/>
    </location>
</feature>
<evidence type="ECO:0000256" key="5">
    <source>
        <dbReference type="ARBA" id="ARBA00022833"/>
    </source>
</evidence>
<dbReference type="Pfam" id="PF00651">
    <property type="entry name" value="BTB"/>
    <property type="match status" value="1"/>
</dbReference>